<dbReference type="SUPFAM" id="SSF54593">
    <property type="entry name" value="Glyoxalase/Bleomycin resistance protein/Dihydroxybiphenyl dioxygenase"/>
    <property type="match status" value="1"/>
</dbReference>
<dbReference type="RefSeq" id="WP_116848575.1">
    <property type="nucleotide sequence ID" value="NZ_QTJU01000007.1"/>
</dbReference>
<proteinExistence type="predicted"/>
<dbReference type="Gene3D" id="3.10.180.10">
    <property type="entry name" value="2,3-Dihydroxybiphenyl 1,2-Dioxygenase, domain 1"/>
    <property type="match status" value="2"/>
</dbReference>
<evidence type="ECO:0000313" key="2">
    <source>
        <dbReference type="EMBL" id="RFM26791.1"/>
    </source>
</evidence>
<protein>
    <submittedName>
        <fullName evidence="2">Ring-cleaving dioxygenase</fullName>
    </submittedName>
</protein>
<dbReference type="InterPro" id="IPR004360">
    <property type="entry name" value="Glyas_Fos-R_dOase_dom"/>
</dbReference>
<dbReference type="PROSITE" id="PS51819">
    <property type="entry name" value="VOC"/>
    <property type="match status" value="2"/>
</dbReference>
<evidence type="ECO:0000259" key="1">
    <source>
        <dbReference type="PROSITE" id="PS51819"/>
    </source>
</evidence>
<feature type="domain" description="VOC" evidence="1">
    <location>
        <begin position="8"/>
        <end position="133"/>
    </location>
</feature>
<sequence length="312" mass="34334">MSNISIPGLHHITGVTANVQHNYHFYTKVLGLRLVKKTVHTDDPGAYHLFYGNKQGGAGTVLSFFPWEGLQPPPQGSAMAGEIGFAVPAGSFAFWIKRFKQHGIRHGDGGMRFGMPYLWCYDPDGLQINLVAAGKKDKRSPWEYGDITGENGIKGLNDVTLAVQHPARVAGLLTGLLNYTPEGRQGSRCRYRAQAASHAAVIDLVDSSRLQDTPGADNMNCHIAFRVKDEAALMACREKMLSAGLCVSEKIDNHYFYSLYFREPGGLVFELATDNPGFDADEPVTRLGSYLHLPEQYEPLRAEIENVLPVLA</sequence>
<dbReference type="Proteomes" id="UP000261284">
    <property type="component" value="Unassembled WGS sequence"/>
</dbReference>
<evidence type="ECO:0000313" key="3">
    <source>
        <dbReference type="Proteomes" id="UP000261284"/>
    </source>
</evidence>
<name>A0A3E1NG39_9BACT</name>
<dbReference type="PANTHER" id="PTHR36110:SF4">
    <property type="entry name" value="RING-CLEAVING DIOXYGENASE MHQA-RELATED"/>
    <property type="match status" value="1"/>
</dbReference>
<organism evidence="2 3">
    <name type="scientific">Deminuibacter soli</name>
    <dbReference type="NCBI Taxonomy" id="2291815"/>
    <lineage>
        <taxon>Bacteria</taxon>
        <taxon>Pseudomonadati</taxon>
        <taxon>Bacteroidota</taxon>
        <taxon>Chitinophagia</taxon>
        <taxon>Chitinophagales</taxon>
        <taxon>Chitinophagaceae</taxon>
        <taxon>Deminuibacter</taxon>
    </lineage>
</organism>
<dbReference type="Pfam" id="PF00903">
    <property type="entry name" value="Glyoxalase"/>
    <property type="match status" value="1"/>
</dbReference>
<keyword evidence="2" id="KW-0560">Oxidoreductase</keyword>
<keyword evidence="2" id="KW-0223">Dioxygenase</keyword>
<feature type="domain" description="VOC" evidence="1">
    <location>
        <begin position="155"/>
        <end position="274"/>
    </location>
</feature>
<dbReference type="EMBL" id="QTJU01000007">
    <property type="protein sequence ID" value="RFM26791.1"/>
    <property type="molecule type" value="Genomic_DNA"/>
</dbReference>
<dbReference type="InterPro" id="IPR029068">
    <property type="entry name" value="Glyas_Bleomycin-R_OHBP_Dase"/>
</dbReference>
<gene>
    <name evidence="2" type="ORF">DXN05_17525</name>
</gene>
<accession>A0A3E1NG39</accession>
<dbReference type="AlphaFoldDB" id="A0A3E1NG39"/>
<dbReference type="InterPro" id="IPR037523">
    <property type="entry name" value="VOC_core"/>
</dbReference>
<dbReference type="GO" id="GO:0051213">
    <property type="term" value="F:dioxygenase activity"/>
    <property type="evidence" value="ECO:0007669"/>
    <property type="project" value="UniProtKB-KW"/>
</dbReference>
<reference evidence="2 3" key="1">
    <citation type="submission" date="2018-08" db="EMBL/GenBank/DDBJ databases">
        <title>Chitinophagaceae sp. K23C18032701, a novel bacterium isolated from forest soil.</title>
        <authorList>
            <person name="Wang C."/>
        </authorList>
    </citation>
    <scope>NUCLEOTIDE SEQUENCE [LARGE SCALE GENOMIC DNA]</scope>
    <source>
        <strain evidence="2 3">K23C18032701</strain>
    </source>
</reference>
<dbReference type="InterPro" id="IPR052537">
    <property type="entry name" value="Extradiol_RC_dioxygenase"/>
</dbReference>
<comment type="caution">
    <text evidence="2">The sequence shown here is derived from an EMBL/GenBank/DDBJ whole genome shotgun (WGS) entry which is preliminary data.</text>
</comment>
<keyword evidence="3" id="KW-1185">Reference proteome</keyword>
<dbReference type="PANTHER" id="PTHR36110">
    <property type="entry name" value="RING-CLEAVING DIOXYGENASE MHQE-RELATED"/>
    <property type="match status" value="1"/>
</dbReference>
<dbReference type="OrthoDB" id="9785698at2"/>